<accession>A0ABY6QV11</accession>
<gene>
    <name evidence="1" type="ORF">LDH80_07140</name>
</gene>
<keyword evidence="2" id="KW-1185">Reference proteome</keyword>
<evidence type="ECO:0000313" key="2">
    <source>
        <dbReference type="Proteomes" id="UP001164506"/>
    </source>
</evidence>
<dbReference type="GeneID" id="95599206"/>
<dbReference type="InterPro" id="IPR045682">
    <property type="entry name" value="DUF6193"/>
</dbReference>
<dbReference type="Proteomes" id="UP001164506">
    <property type="component" value="Chromosome"/>
</dbReference>
<sequence>MTDDADARSAADLVAEEWRFLLGAGHDLIDAGTVRAAYAQPRLRQLFPQVGHGVLYFSGCTGTPAAHVGGEVRPRGTDGRFLVRGPKGVGTLGRTETLEEAFAPVVANLPEECGPAVLGGAGRV</sequence>
<proteinExistence type="predicted"/>
<evidence type="ECO:0000313" key="1">
    <source>
        <dbReference type="EMBL" id="UZX20502.1"/>
    </source>
</evidence>
<name>A0ABY6QV11_9ACTN</name>
<dbReference type="RefSeq" id="WP_267258346.1">
    <property type="nucleotide sequence ID" value="NZ_CP084204.1"/>
</dbReference>
<dbReference type="EMBL" id="CP084204">
    <property type="protein sequence ID" value="UZX20502.1"/>
    <property type="molecule type" value="Genomic_DNA"/>
</dbReference>
<protein>
    <submittedName>
        <fullName evidence="1">DUF6193 family natural product biosynthesis protein</fullName>
    </submittedName>
</protein>
<dbReference type="Pfam" id="PF19692">
    <property type="entry name" value="DUF6193"/>
    <property type="match status" value="1"/>
</dbReference>
<reference evidence="1" key="1">
    <citation type="submission" date="2021-09" db="EMBL/GenBank/DDBJ databases">
        <title>Complete genome sequence and metabolic characterization of Streptomyces tanashiensis DSM 731 the producer of antibacterial Kalafungin and diverse secondary metabolites.</title>
        <authorList>
            <person name="Abbasi M.N."/>
            <person name="Anwar M.N."/>
            <person name="Alam K."/>
            <person name="Shoaib M."/>
            <person name="Lin Z."/>
            <person name="Hayat M."/>
            <person name="Ali M.I."/>
            <person name="Malik H.M.T."/>
            <person name="Ahmed I."/>
            <person name="Li A."/>
            <person name="Hailong Wang H."/>
            <person name="Zhang Y."/>
        </authorList>
    </citation>
    <scope>NUCLEOTIDE SEQUENCE</scope>
    <source>
        <strain evidence="1">Kala</strain>
    </source>
</reference>
<organism evidence="1 2">
    <name type="scientific">Streptomyces tanashiensis</name>
    <dbReference type="NCBI Taxonomy" id="67367"/>
    <lineage>
        <taxon>Bacteria</taxon>
        <taxon>Bacillati</taxon>
        <taxon>Actinomycetota</taxon>
        <taxon>Actinomycetes</taxon>
        <taxon>Kitasatosporales</taxon>
        <taxon>Streptomycetaceae</taxon>
        <taxon>Streptomyces</taxon>
    </lineage>
</organism>